<organism evidence="1">
    <name type="scientific">Hexamita inflata</name>
    <dbReference type="NCBI Taxonomy" id="28002"/>
    <lineage>
        <taxon>Eukaryota</taxon>
        <taxon>Metamonada</taxon>
        <taxon>Diplomonadida</taxon>
        <taxon>Hexamitidae</taxon>
        <taxon>Hexamitinae</taxon>
        <taxon>Hexamita</taxon>
    </lineage>
</organism>
<dbReference type="Proteomes" id="UP001642409">
    <property type="component" value="Unassembled WGS sequence"/>
</dbReference>
<reference evidence="2 3" key="2">
    <citation type="submission" date="2024-07" db="EMBL/GenBank/DDBJ databases">
        <authorList>
            <person name="Akdeniz Z."/>
        </authorList>
    </citation>
    <scope>NUCLEOTIDE SEQUENCE [LARGE SCALE GENOMIC DNA]</scope>
</reference>
<sequence>MAHIHIYVLSQVKIVSLYISFQHFLINQFQQNLVFSSATYFIEKRMHSVFQIVWRCISVTVSELNQINPVRLLSCFYLRLQQTNIAIVLSNLSIWDLCAWCQIKFEME</sequence>
<protein>
    <submittedName>
        <fullName evidence="2">Hypothetical_protein</fullName>
    </submittedName>
</protein>
<dbReference type="EMBL" id="CATOUU010000167">
    <property type="protein sequence ID" value="CAI9918797.1"/>
    <property type="molecule type" value="Genomic_DNA"/>
</dbReference>
<evidence type="ECO:0000313" key="2">
    <source>
        <dbReference type="EMBL" id="CAL6087195.1"/>
    </source>
</evidence>
<dbReference type="EMBL" id="CAXDID020000399">
    <property type="protein sequence ID" value="CAL6087195.1"/>
    <property type="molecule type" value="Genomic_DNA"/>
</dbReference>
<comment type="caution">
    <text evidence="1">The sequence shown here is derived from an EMBL/GenBank/DDBJ whole genome shotgun (WGS) entry which is preliminary data.</text>
</comment>
<evidence type="ECO:0000313" key="1">
    <source>
        <dbReference type="EMBL" id="CAI9918797.1"/>
    </source>
</evidence>
<keyword evidence="3" id="KW-1185">Reference proteome</keyword>
<proteinExistence type="predicted"/>
<reference evidence="1" key="1">
    <citation type="submission" date="2023-06" db="EMBL/GenBank/DDBJ databases">
        <authorList>
            <person name="Kurt Z."/>
        </authorList>
    </citation>
    <scope>NUCLEOTIDE SEQUENCE</scope>
</reference>
<accession>A0AA86NFK7</accession>
<evidence type="ECO:0000313" key="3">
    <source>
        <dbReference type="Proteomes" id="UP001642409"/>
    </source>
</evidence>
<name>A0AA86NFK7_9EUKA</name>
<gene>
    <name evidence="2" type="ORF">HINF_LOCUS63529</name>
    <name evidence="1" type="ORF">HINF_LOCUS6442</name>
</gene>
<dbReference type="AlphaFoldDB" id="A0AA86NFK7"/>